<keyword evidence="6" id="KW-0812">Transmembrane</keyword>
<comment type="similarity">
    <text evidence="1">Belongs to the peptidase S49 family.</text>
</comment>
<dbReference type="CDD" id="cd07023">
    <property type="entry name" value="S49_Sppa_N_C"/>
    <property type="match status" value="1"/>
</dbReference>
<feature type="active site" description="Proton donor/acceptor" evidence="5">
    <location>
        <position position="193"/>
    </location>
</feature>
<feature type="transmembrane region" description="Helical" evidence="6">
    <location>
        <begin position="12"/>
        <end position="34"/>
    </location>
</feature>
<organism evidence="8 9">
    <name type="scientific">Croceicoccus pelagius</name>
    <dbReference type="NCBI Taxonomy" id="1703341"/>
    <lineage>
        <taxon>Bacteria</taxon>
        <taxon>Pseudomonadati</taxon>
        <taxon>Pseudomonadota</taxon>
        <taxon>Alphaproteobacteria</taxon>
        <taxon>Sphingomonadales</taxon>
        <taxon>Erythrobacteraceae</taxon>
        <taxon>Croceicoccus</taxon>
    </lineage>
</organism>
<dbReference type="InterPro" id="IPR047272">
    <property type="entry name" value="S49_SppA_C"/>
</dbReference>
<keyword evidence="3" id="KW-0378">Hydrolase</keyword>
<dbReference type="SUPFAM" id="SSF52096">
    <property type="entry name" value="ClpP/crotonase"/>
    <property type="match status" value="2"/>
</dbReference>
<evidence type="ECO:0000256" key="1">
    <source>
        <dbReference type="ARBA" id="ARBA00008683"/>
    </source>
</evidence>
<evidence type="ECO:0000256" key="5">
    <source>
        <dbReference type="PIRSR" id="PIRSR001217-1"/>
    </source>
</evidence>
<keyword evidence="9" id="KW-1185">Reference proteome</keyword>
<evidence type="ECO:0000313" key="9">
    <source>
        <dbReference type="Proteomes" id="UP000598997"/>
    </source>
</evidence>
<dbReference type="AlphaFoldDB" id="A0A917DJT2"/>
<feature type="active site" description="Nucleophile" evidence="5">
    <location>
        <position position="395"/>
    </location>
</feature>
<feature type="domain" description="Peptidase S49" evidence="7">
    <location>
        <begin position="378"/>
        <end position="529"/>
    </location>
</feature>
<accession>A0A917DJT2</accession>
<dbReference type="GO" id="GO:0008236">
    <property type="term" value="F:serine-type peptidase activity"/>
    <property type="evidence" value="ECO:0007669"/>
    <property type="project" value="UniProtKB-KW"/>
</dbReference>
<gene>
    <name evidence="8" type="primary">sppA</name>
    <name evidence="8" type="ORF">GCM10010989_14980</name>
</gene>
<evidence type="ECO:0000259" key="7">
    <source>
        <dbReference type="Pfam" id="PF01343"/>
    </source>
</evidence>
<reference evidence="8 9" key="1">
    <citation type="journal article" date="2014" name="Int. J. Syst. Evol. Microbiol.">
        <title>Complete genome sequence of Corynebacterium casei LMG S-19264T (=DSM 44701T), isolated from a smear-ripened cheese.</title>
        <authorList>
            <consortium name="US DOE Joint Genome Institute (JGI-PGF)"/>
            <person name="Walter F."/>
            <person name="Albersmeier A."/>
            <person name="Kalinowski J."/>
            <person name="Ruckert C."/>
        </authorList>
    </citation>
    <scope>NUCLEOTIDE SEQUENCE [LARGE SCALE GENOMIC DNA]</scope>
    <source>
        <strain evidence="8 9">CGMCC 1.15358</strain>
    </source>
</reference>
<dbReference type="Pfam" id="PF01343">
    <property type="entry name" value="Peptidase_S49"/>
    <property type="match status" value="2"/>
</dbReference>
<dbReference type="InterPro" id="IPR047217">
    <property type="entry name" value="S49_SppA_67K_type_N"/>
</dbReference>
<dbReference type="NCBIfam" id="TIGR00705">
    <property type="entry name" value="SppA_67K"/>
    <property type="match status" value="1"/>
</dbReference>
<dbReference type="PANTHER" id="PTHR33209">
    <property type="entry name" value="PROTEASE 4"/>
    <property type="match status" value="1"/>
</dbReference>
<dbReference type="Gene3D" id="3.90.226.10">
    <property type="entry name" value="2-enoyl-CoA Hydratase, Chain A, domain 1"/>
    <property type="match status" value="2"/>
</dbReference>
<proteinExistence type="inferred from homology"/>
<dbReference type="InterPro" id="IPR004634">
    <property type="entry name" value="Pept_S49_pIV"/>
</dbReference>
<keyword evidence="6" id="KW-0472">Membrane</keyword>
<dbReference type="EMBL" id="BMIO01000004">
    <property type="protein sequence ID" value="GGD41982.1"/>
    <property type="molecule type" value="Genomic_DNA"/>
</dbReference>
<dbReference type="CDD" id="cd07018">
    <property type="entry name" value="S49_SppA_67K_type"/>
    <property type="match status" value="1"/>
</dbReference>
<dbReference type="GO" id="GO:0016020">
    <property type="term" value="C:membrane"/>
    <property type="evidence" value="ECO:0007669"/>
    <property type="project" value="InterPro"/>
</dbReference>
<dbReference type="OrthoDB" id="9764363at2"/>
<keyword evidence="4" id="KW-0720">Serine protease</keyword>
<dbReference type="Gene3D" id="6.20.330.10">
    <property type="match status" value="1"/>
</dbReference>
<dbReference type="InterPro" id="IPR029045">
    <property type="entry name" value="ClpP/crotonase-like_dom_sf"/>
</dbReference>
<protein>
    <submittedName>
        <fullName evidence="8">Protease</fullName>
    </submittedName>
</protein>
<evidence type="ECO:0000256" key="6">
    <source>
        <dbReference type="SAM" id="Phobius"/>
    </source>
</evidence>
<dbReference type="Proteomes" id="UP000598997">
    <property type="component" value="Unassembled WGS sequence"/>
</dbReference>
<dbReference type="PIRSF" id="PIRSF001217">
    <property type="entry name" value="Protease_4_SppA"/>
    <property type="match status" value="1"/>
</dbReference>
<feature type="domain" description="Peptidase S49" evidence="7">
    <location>
        <begin position="126"/>
        <end position="273"/>
    </location>
</feature>
<dbReference type="GO" id="GO:0006465">
    <property type="term" value="P:signal peptide processing"/>
    <property type="evidence" value="ECO:0007669"/>
    <property type="project" value="InterPro"/>
</dbReference>
<keyword evidence="2 8" id="KW-0645">Protease</keyword>
<comment type="caution">
    <text evidence="8">The sequence shown here is derived from an EMBL/GenBank/DDBJ whole genome shotgun (WGS) entry which is preliminary data.</text>
</comment>
<keyword evidence="6" id="KW-1133">Transmembrane helix</keyword>
<sequence>MSFARKVWKFLVAVKDGLVLLMLLMFFGLLYAALSYRPTPASVTEGALLVTLDGVVVEEPQAIDPLSLIVPMQAATREHRAADVIRAIEGAASDDKIKAVALDLDYFLGAGQVTLSDIGRAMDKVRAAKKPVLVHAIAYSADSAQLAAHASEVWMDPMGGALLAGPGGTYLFWGEAADKYGVNVHIYRAGRYKSAVETYSRSSFSDDARSDIGGALDSLWEQWRGEVARVRPKAKLDKLISDPAGAIADAGGDPAKAALKSGLVDKLGSRKDFGAHVASIVGEDDDLPGDPAAFAHTSYETWLRASPAKKPGKSIGVVTIAGTIVDGDAGPGTAGGDRIAEILDDALDDDLAALVVRVDSPGGSVTASEVIRQSILRHKEAGIPVVVSMGNIAASGGYWVATPGDAIFAEPSTITGSIGVFATIPSFENTLGRFSVRTDSLGTTPLSGQPDVFGGFSEQMDAVLQAQVTHSYDTFLELVQESRKIDRAKALTLAEGRTWTGGAARQVGLVDRLGGLDDALAYAAKEAGLDDGEWHASYLKEKPDPFTMFVQDLTAPKEETVRVGLPELLVAHRNARLSSVVEDVESMIARPTIQARCTTCPVPARLLSVQADAPRWLRAAEMLFAN</sequence>
<dbReference type="PANTHER" id="PTHR33209:SF1">
    <property type="entry name" value="PEPTIDASE S49 DOMAIN-CONTAINING PROTEIN"/>
    <property type="match status" value="1"/>
</dbReference>
<name>A0A917DJT2_9SPHN</name>
<evidence type="ECO:0000313" key="8">
    <source>
        <dbReference type="EMBL" id="GGD41982.1"/>
    </source>
</evidence>
<dbReference type="RefSeq" id="WP_066766464.1">
    <property type="nucleotide sequence ID" value="NZ_BMIO01000004.1"/>
</dbReference>
<dbReference type="InterPro" id="IPR002142">
    <property type="entry name" value="Peptidase_S49"/>
</dbReference>
<evidence type="ECO:0000256" key="2">
    <source>
        <dbReference type="ARBA" id="ARBA00022670"/>
    </source>
</evidence>
<evidence type="ECO:0000256" key="4">
    <source>
        <dbReference type="ARBA" id="ARBA00022825"/>
    </source>
</evidence>
<evidence type="ECO:0000256" key="3">
    <source>
        <dbReference type="ARBA" id="ARBA00022801"/>
    </source>
</evidence>